<dbReference type="GO" id="GO:0071944">
    <property type="term" value="C:cell periphery"/>
    <property type="evidence" value="ECO:0007669"/>
    <property type="project" value="UniProtKB-ARBA"/>
</dbReference>
<dbReference type="Proteomes" id="UP000242287">
    <property type="component" value="Unassembled WGS sequence"/>
</dbReference>
<dbReference type="AlphaFoldDB" id="A0A2A9P1A2"/>
<evidence type="ECO:0008006" key="9">
    <source>
        <dbReference type="Google" id="ProtNLM"/>
    </source>
</evidence>
<dbReference type="OrthoDB" id="3256702at2759"/>
<feature type="compositionally biased region" description="Basic and acidic residues" evidence="5">
    <location>
        <begin position="461"/>
        <end position="483"/>
    </location>
</feature>
<evidence type="ECO:0000256" key="2">
    <source>
        <dbReference type="ARBA" id="ARBA00022692"/>
    </source>
</evidence>
<dbReference type="STRING" id="703135.A0A2A9P1A2"/>
<proteinExistence type="predicted"/>
<sequence>MSTSASQFSSSVTSESLSISSSSSQSTLVLSTTSSTSLSSSSSSPMSSPSSSSLPTYMFSVPSFVIIDLSSRPSSNTPTNTETSITQTQSSSTSDPLPQTTSTIMSLPQAETTTTTQISNPTTTTSTTTTSPDDTTTTSPTPPTTTSIPPTTTSTETSTTTNTSTPPETTTQPPVMQTTLHSTIFVTTTDNRGSVTTTAPAVVTSLMMSTDSGGGVVTITQVQINPTLNSNGNRGSEDSSFFSNTGAVAGTFILVGLAAASILLWIIFAVRRRRRTRRLEHETAVSATLAAAGFNRAPLDDDDNEPPKNDVEMNQRTSSRVGLATMPSQLSRNSVYFDALDADVGEPFNPYADFGVQPGREGYTSATHSSDPALQDLHGGPYRDRNGSGSTGYKYSHSASHSAGSYEPLLASYYRQSTGSPPTPTIPLASAPRNIAQEGPPNKPRESERSSVYDTEDTDDRLDPNIRQRLGENGDTASAREMRDEEDYSRPVLAVRNLPDAASRES</sequence>
<dbReference type="PANTHER" id="PTHR15549">
    <property type="entry name" value="PAIRED IMMUNOGLOBULIN-LIKE TYPE 2 RECEPTOR"/>
    <property type="match status" value="1"/>
</dbReference>
<feature type="region of interest" description="Disordered" evidence="5">
    <location>
        <begin position="1"/>
        <end position="54"/>
    </location>
</feature>
<keyword evidence="8" id="KW-1185">Reference proteome</keyword>
<evidence type="ECO:0000256" key="4">
    <source>
        <dbReference type="ARBA" id="ARBA00023136"/>
    </source>
</evidence>
<feature type="transmembrane region" description="Helical" evidence="6">
    <location>
        <begin position="247"/>
        <end position="270"/>
    </location>
</feature>
<feature type="region of interest" description="Disordered" evidence="5">
    <location>
        <begin position="296"/>
        <end position="315"/>
    </location>
</feature>
<evidence type="ECO:0000256" key="1">
    <source>
        <dbReference type="ARBA" id="ARBA00004167"/>
    </source>
</evidence>
<keyword evidence="2 6" id="KW-0812">Transmembrane</keyword>
<feature type="compositionally biased region" description="Low complexity" evidence="5">
    <location>
        <begin position="71"/>
        <end position="103"/>
    </location>
</feature>
<evidence type="ECO:0000256" key="6">
    <source>
        <dbReference type="SAM" id="Phobius"/>
    </source>
</evidence>
<accession>A0A2A9P1A2</accession>
<evidence type="ECO:0000256" key="5">
    <source>
        <dbReference type="SAM" id="MobiDB-lite"/>
    </source>
</evidence>
<feature type="compositionally biased region" description="Low complexity" evidence="5">
    <location>
        <begin position="112"/>
        <end position="174"/>
    </location>
</feature>
<evidence type="ECO:0000313" key="8">
    <source>
        <dbReference type="Proteomes" id="UP000242287"/>
    </source>
</evidence>
<dbReference type="GO" id="GO:0016020">
    <property type="term" value="C:membrane"/>
    <property type="evidence" value="ECO:0007669"/>
    <property type="project" value="UniProtKB-SubCell"/>
</dbReference>
<dbReference type="EMBL" id="KZ301969">
    <property type="protein sequence ID" value="PFH54450.1"/>
    <property type="molecule type" value="Genomic_DNA"/>
</dbReference>
<name>A0A2A9P1A2_9AGAR</name>
<feature type="region of interest" description="Disordered" evidence="5">
    <location>
        <begin position="355"/>
        <end position="401"/>
    </location>
</feature>
<dbReference type="InterPro" id="IPR051694">
    <property type="entry name" value="Immunoregulatory_rcpt-like"/>
</dbReference>
<feature type="region of interest" description="Disordered" evidence="5">
    <location>
        <begin position="71"/>
        <end position="177"/>
    </location>
</feature>
<reference evidence="7 8" key="1">
    <citation type="submission" date="2014-02" db="EMBL/GenBank/DDBJ databases">
        <title>Transposable element dynamics among asymbiotic and ectomycorrhizal Amanita fungi.</title>
        <authorList>
            <consortium name="DOE Joint Genome Institute"/>
            <person name="Hess J."/>
            <person name="Skrede I."/>
            <person name="Wolfe B."/>
            <person name="LaButti K."/>
            <person name="Ohm R.A."/>
            <person name="Grigoriev I.V."/>
            <person name="Pringle A."/>
        </authorList>
    </citation>
    <scope>NUCLEOTIDE SEQUENCE [LARGE SCALE GENOMIC DNA]</scope>
    <source>
        <strain evidence="7 8">SKay4041</strain>
    </source>
</reference>
<feature type="compositionally biased region" description="Low complexity" evidence="5">
    <location>
        <begin position="392"/>
        <end position="401"/>
    </location>
</feature>
<feature type="region of interest" description="Disordered" evidence="5">
    <location>
        <begin position="414"/>
        <end position="506"/>
    </location>
</feature>
<protein>
    <recommendedName>
        <fullName evidence="9">REJ domain-containing protein</fullName>
    </recommendedName>
</protein>
<evidence type="ECO:0000313" key="7">
    <source>
        <dbReference type="EMBL" id="PFH54450.1"/>
    </source>
</evidence>
<organism evidence="7 8">
    <name type="scientific">Amanita thiersii Skay4041</name>
    <dbReference type="NCBI Taxonomy" id="703135"/>
    <lineage>
        <taxon>Eukaryota</taxon>
        <taxon>Fungi</taxon>
        <taxon>Dikarya</taxon>
        <taxon>Basidiomycota</taxon>
        <taxon>Agaricomycotina</taxon>
        <taxon>Agaricomycetes</taxon>
        <taxon>Agaricomycetidae</taxon>
        <taxon>Agaricales</taxon>
        <taxon>Pluteineae</taxon>
        <taxon>Amanitaceae</taxon>
        <taxon>Amanita</taxon>
    </lineage>
</organism>
<comment type="subcellular location">
    <subcellularLocation>
        <location evidence="1">Membrane</location>
        <topology evidence="1">Single-pass membrane protein</topology>
    </subcellularLocation>
</comment>
<evidence type="ECO:0000256" key="3">
    <source>
        <dbReference type="ARBA" id="ARBA00022989"/>
    </source>
</evidence>
<gene>
    <name evidence="7" type="ORF">AMATHDRAFT_31</name>
</gene>
<keyword evidence="3 6" id="KW-1133">Transmembrane helix</keyword>
<keyword evidence="4 6" id="KW-0472">Membrane</keyword>